<keyword evidence="1" id="KW-0378">Hydrolase</keyword>
<dbReference type="GO" id="GO:0016787">
    <property type="term" value="F:hydrolase activity"/>
    <property type="evidence" value="ECO:0007669"/>
    <property type="project" value="UniProtKB-KW"/>
</dbReference>
<dbReference type="PANTHER" id="PTHR33886:SF8">
    <property type="entry name" value="UNSATURATED RHAMNOGALACTURONAN HYDROLASE (EUROFUNG)"/>
    <property type="match status" value="1"/>
</dbReference>
<dbReference type="SUPFAM" id="SSF48208">
    <property type="entry name" value="Six-hairpin glycosidases"/>
    <property type="match status" value="1"/>
</dbReference>
<gene>
    <name evidence="2" type="ORF">AX660_04675</name>
</gene>
<dbReference type="Proteomes" id="UP000070299">
    <property type="component" value="Unassembled WGS sequence"/>
</dbReference>
<name>A0A136A678_9ALTE</name>
<dbReference type="InterPro" id="IPR008928">
    <property type="entry name" value="6-hairpin_glycosidase_sf"/>
</dbReference>
<reference evidence="3" key="1">
    <citation type="submission" date="2016-02" db="EMBL/GenBank/DDBJ databases">
        <authorList>
            <person name="Schultz-Johansen M."/>
            <person name="Glaring M.A."/>
            <person name="Bech P.K."/>
            <person name="Stougaard P."/>
        </authorList>
    </citation>
    <scope>NUCLEOTIDE SEQUENCE [LARGE SCALE GENOMIC DNA]</scope>
    <source>
        <strain evidence="3">S66</strain>
    </source>
</reference>
<evidence type="ECO:0008006" key="4">
    <source>
        <dbReference type="Google" id="ProtNLM"/>
    </source>
</evidence>
<dbReference type="EMBL" id="LSNE01000002">
    <property type="protein sequence ID" value="KXI30724.1"/>
    <property type="molecule type" value="Genomic_DNA"/>
</dbReference>
<protein>
    <recommendedName>
        <fullName evidence="4">Glycosyl hydrolase family 88</fullName>
    </recommendedName>
</protein>
<dbReference type="AlphaFoldDB" id="A0A136A678"/>
<evidence type="ECO:0000256" key="1">
    <source>
        <dbReference type="ARBA" id="ARBA00022801"/>
    </source>
</evidence>
<accession>A0A136A678</accession>
<dbReference type="GO" id="GO:0005975">
    <property type="term" value="P:carbohydrate metabolic process"/>
    <property type="evidence" value="ECO:0007669"/>
    <property type="project" value="InterPro"/>
</dbReference>
<dbReference type="PANTHER" id="PTHR33886">
    <property type="entry name" value="UNSATURATED RHAMNOGALACTURONAN HYDROLASE (EUROFUNG)"/>
    <property type="match status" value="1"/>
</dbReference>
<dbReference type="InterPro" id="IPR010905">
    <property type="entry name" value="Glyco_hydro_88"/>
</dbReference>
<dbReference type="InterPro" id="IPR012341">
    <property type="entry name" value="6hp_glycosidase-like_sf"/>
</dbReference>
<evidence type="ECO:0000313" key="3">
    <source>
        <dbReference type="Proteomes" id="UP000070299"/>
    </source>
</evidence>
<proteinExistence type="predicted"/>
<sequence length="435" mass="48738">MPVQMRAKQKLMLCGLGLMLSNGCSTQVQDTNVTVGSVQAISQALNLEHKLVPYQAPTTSELVLSSEFNLPAITQVANHVADWQLAQFDIRSNQMRTEMRPSGLPSGWMYATLMVGLWHWAESSDSAAFRQATLNLAQLNDYQLGPRATHADDQAIGDVYISLYEKFGNERRIQATQTMLTQQIQTPSQHSLEFTDTDKDTHEFALRTFVDPNCTVRWCWADAVFMAPPVFAHLAKTTGDPAYLDYMDKEFWQMTDYLFDKNYQLYLRDSRYFERKDEAGLPIFWGRGNGWILAGLARTINYLPDSFANKPQYTELFSSISAALLKYQKTDGSWPSSLLENSDEQHPETSATALIAYGLAWGINHGLLERDKYLAPLTRAWQSIVANVHPDGKVGYVQQVAFAPGSATYDDTQLYGSGALLLAAAEIKLLLASEQ</sequence>
<organism evidence="2 3">
    <name type="scientific">Paraglaciecola hydrolytica</name>
    <dbReference type="NCBI Taxonomy" id="1799789"/>
    <lineage>
        <taxon>Bacteria</taxon>
        <taxon>Pseudomonadati</taxon>
        <taxon>Pseudomonadota</taxon>
        <taxon>Gammaproteobacteria</taxon>
        <taxon>Alteromonadales</taxon>
        <taxon>Alteromonadaceae</taxon>
        <taxon>Paraglaciecola</taxon>
    </lineage>
</organism>
<dbReference type="Gene3D" id="1.50.10.10">
    <property type="match status" value="1"/>
</dbReference>
<keyword evidence="3" id="KW-1185">Reference proteome</keyword>
<dbReference type="InterPro" id="IPR052043">
    <property type="entry name" value="PolySaccharide_Degr_Enz"/>
</dbReference>
<dbReference type="STRING" id="1799789.AX660_04675"/>
<evidence type="ECO:0000313" key="2">
    <source>
        <dbReference type="EMBL" id="KXI30724.1"/>
    </source>
</evidence>
<comment type="caution">
    <text evidence="2">The sequence shown here is derived from an EMBL/GenBank/DDBJ whole genome shotgun (WGS) entry which is preliminary data.</text>
</comment>
<dbReference type="Pfam" id="PF07470">
    <property type="entry name" value="Glyco_hydro_88"/>
    <property type="match status" value="1"/>
</dbReference>